<keyword evidence="6" id="KW-0282">Flagellum</keyword>
<evidence type="ECO:0000256" key="1">
    <source>
        <dbReference type="ARBA" id="ARBA00003944"/>
    </source>
</evidence>
<dbReference type="PANTHER" id="PTHR37533:SF2">
    <property type="entry name" value="FLAGELLAR HOOK-LENGTH CONTROL PROTEIN"/>
    <property type="match status" value="1"/>
</dbReference>
<gene>
    <name evidence="6" type="ORF">ED208_14140</name>
</gene>
<evidence type="ECO:0000256" key="4">
    <source>
        <dbReference type="SAM" id="MobiDB-lite"/>
    </source>
</evidence>
<dbReference type="Pfam" id="PF02120">
    <property type="entry name" value="Flg_hook"/>
    <property type="match status" value="1"/>
</dbReference>
<feature type="compositionally biased region" description="Low complexity" evidence="4">
    <location>
        <begin position="7"/>
        <end position="18"/>
    </location>
</feature>
<keyword evidence="7" id="KW-1185">Reference proteome</keyword>
<keyword evidence="3" id="KW-1005">Bacterial flagellum biogenesis</keyword>
<sequence>MVEGGRAVVPAEAASPVSGNQGAGELPFALPVTSAGGAAVPRLEPASAPMPTPVVNTARSDWPEQLSSQISWHLGREVQEARIALAPDDLGAIDLQVRVHDGRVQVHMGAAQATTRELLSEALPRLRELLGDSGLSLSQASVFSQDPQSRGYAPPAWQTDRGTGSAEPDRIEAPSLPPPRRLRGLFDHYA</sequence>
<dbReference type="PRINTS" id="PR01007">
    <property type="entry name" value="FLGHOOKFLIK"/>
</dbReference>
<comment type="similarity">
    <text evidence="2">Belongs to the FliK family.</text>
</comment>
<protein>
    <submittedName>
        <fullName evidence="6">Flagellar hook-length control protein FliK</fullName>
    </submittedName>
</protein>
<dbReference type="InterPro" id="IPR001635">
    <property type="entry name" value="Flag_hook_Flik"/>
</dbReference>
<dbReference type="AlphaFoldDB" id="A0A3N0V4W9"/>
<dbReference type="InParanoid" id="A0A3N0V4W9"/>
<evidence type="ECO:0000256" key="2">
    <source>
        <dbReference type="ARBA" id="ARBA00009149"/>
    </source>
</evidence>
<evidence type="ECO:0000256" key="3">
    <source>
        <dbReference type="ARBA" id="ARBA00022795"/>
    </source>
</evidence>
<keyword evidence="6" id="KW-0969">Cilium</keyword>
<comment type="caution">
    <text evidence="6">The sequence shown here is derived from an EMBL/GenBank/DDBJ whole genome shotgun (WGS) entry which is preliminary data.</text>
</comment>
<comment type="function">
    <text evidence="1">Controls the length of the flagellar hook.</text>
</comment>
<organism evidence="6 7">
    <name type="scientific">Stagnimonas aquatica</name>
    <dbReference type="NCBI Taxonomy" id="2689987"/>
    <lineage>
        <taxon>Bacteria</taxon>
        <taxon>Pseudomonadati</taxon>
        <taxon>Pseudomonadota</taxon>
        <taxon>Gammaproteobacteria</taxon>
        <taxon>Nevskiales</taxon>
        <taxon>Nevskiaceae</taxon>
        <taxon>Stagnimonas</taxon>
    </lineage>
</organism>
<feature type="domain" description="Flagellar hook-length control protein-like C-terminal" evidence="5">
    <location>
        <begin position="69"/>
        <end position="149"/>
    </location>
</feature>
<dbReference type="InterPro" id="IPR052563">
    <property type="entry name" value="FliK"/>
</dbReference>
<name>A0A3N0V4W9_9GAMM</name>
<accession>A0A3N0V4W9</accession>
<evidence type="ECO:0000313" key="6">
    <source>
        <dbReference type="EMBL" id="ROH87846.1"/>
    </source>
</evidence>
<dbReference type="Gene3D" id="3.30.750.140">
    <property type="match status" value="1"/>
</dbReference>
<keyword evidence="6" id="KW-0966">Cell projection</keyword>
<dbReference type="InterPro" id="IPR038610">
    <property type="entry name" value="FliK-like_C_sf"/>
</dbReference>
<feature type="region of interest" description="Disordered" evidence="4">
    <location>
        <begin position="1"/>
        <end position="22"/>
    </location>
</feature>
<dbReference type="PANTHER" id="PTHR37533">
    <property type="entry name" value="FLAGELLAR HOOK-LENGTH CONTROL PROTEIN"/>
    <property type="match status" value="1"/>
</dbReference>
<dbReference type="Proteomes" id="UP000282106">
    <property type="component" value="Unassembled WGS sequence"/>
</dbReference>
<dbReference type="CDD" id="cd17470">
    <property type="entry name" value="T3SS_Flik_C"/>
    <property type="match status" value="1"/>
</dbReference>
<dbReference type="InterPro" id="IPR021136">
    <property type="entry name" value="Flagellar_hook_control-like_C"/>
</dbReference>
<reference evidence="6 7" key="1">
    <citation type="submission" date="2018-10" db="EMBL/GenBank/DDBJ databases">
        <authorList>
            <person name="Chen W.-M."/>
        </authorList>
    </citation>
    <scope>NUCLEOTIDE SEQUENCE [LARGE SCALE GENOMIC DNA]</scope>
    <source>
        <strain evidence="6 7">THS-13</strain>
    </source>
</reference>
<dbReference type="EMBL" id="RJVO01000007">
    <property type="protein sequence ID" value="ROH87846.1"/>
    <property type="molecule type" value="Genomic_DNA"/>
</dbReference>
<evidence type="ECO:0000313" key="7">
    <source>
        <dbReference type="Proteomes" id="UP000282106"/>
    </source>
</evidence>
<dbReference type="GO" id="GO:0044780">
    <property type="term" value="P:bacterial-type flagellum assembly"/>
    <property type="evidence" value="ECO:0007669"/>
    <property type="project" value="InterPro"/>
</dbReference>
<feature type="region of interest" description="Disordered" evidence="4">
    <location>
        <begin position="141"/>
        <end position="190"/>
    </location>
</feature>
<proteinExistence type="inferred from homology"/>
<dbReference type="GO" id="GO:0009424">
    <property type="term" value="C:bacterial-type flagellum hook"/>
    <property type="evidence" value="ECO:0007669"/>
    <property type="project" value="InterPro"/>
</dbReference>
<evidence type="ECO:0000259" key="5">
    <source>
        <dbReference type="Pfam" id="PF02120"/>
    </source>
</evidence>